<name>A0ABS5BNK1_9BACT</name>
<dbReference type="RefSeq" id="WP_210653396.1">
    <property type="nucleotide sequence ID" value="NZ_JAGKQQ010000001.1"/>
</dbReference>
<protein>
    <submittedName>
        <fullName evidence="1">Uncharacterized protein</fullName>
    </submittedName>
</protein>
<sequence>MRRHGKAVLNTSEGPVYRLTVAGDGWEKVGAVAQTRIVARLVPFGADRLCSSAAPRPVGVEM</sequence>
<keyword evidence="2" id="KW-1185">Reference proteome</keyword>
<evidence type="ECO:0000313" key="1">
    <source>
        <dbReference type="EMBL" id="MBP3955312.1"/>
    </source>
</evidence>
<comment type="caution">
    <text evidence="1">The sequence shown here is derived from an EMBL/GenBank/DDBJ whole genome shotgun (WGS) entry which is preliminary data.</text>
</comment>
<evidence type="ECO:0000313" key="2">
    <source>
        <dbReference type="Proteomes" id="UP000676565"/>
    </source>
</evidence>
<dbReference type="Proteomes" id="UP000676565">
    <property type="component" value="Unassembled WGS sequence"/>
</dbReference>
<organism evidence="1 2">
    <name type="scientific">Gemmata palustris</name>
    <dbReference type="NCBI Taxonomy" id="2822762"/>
    <lineage>
        <taxon>Bacteria</taxon>
        <taxon>Pseudomonadati</taxon>
        <taxon>Planctomycetota</taxon>
        <taxon>Planctomycetia</taxon>
        <taxon>Gemmatales</taxon>
        <taxon>Gemmataceae</taxon>
        <taxon>Gemmata</taxon>
    </lineage>
</organism>
<accession>A0ABS5BNK1</accession>
<dbReference type="EMBL" id="JAGKQQ010000001">
    <property type="protein sequence ID" value="MBP3955312.1"/>
    <property type="molecule type" value="Genomic_DNA"/>
</dbReference>
<proteinExistence type="predicted"/>
<gene>
    <name evidence="1" type="ORF">J8F10_08465</name>
</gene>
<reference evidence="1 2" key="1">
    <citation type="submission" date="2021-04" db="EMBL/GenBank/DDBJ databases">
        <authorList>
            <person name="Ivanova A."/>
        </authorList>
    </citation>
    <scope>NUCLEOTIDE SEQUENCE [LARGE SCALE GENOMIC DNA]</scope>
    <source>
        <strain evidence="1 2">G18</strain>
    </source>
</reference>